<feature type="domain" description="NADP-dependent oxidoreductase" evidence="2">
    <location>
        <begin position="205"/>
        <end position="491"/>
    </location>
</feature>
<organism evidence="3 4">
    <name type="scientific">Auxenochlorella protothecoides</name>
    <name type="common">Green microalga</name>
    <name type="synonym">Chlorella protothecoides</name>
    <dbReference type="NCBI Taxonomy" id="3075"/>
    <lineage>
        <taxon>Eukaryota</taxon>
        <taxon>Viridiplantae</taxon>
        <taxon>Chlorophyta</taxon>
        <taxon>core chlorophytes</taxon>
        <taxon>Trebouxiophyceae</taxon>
        <taxon>Chlorellales</taxon>
        <taxon>Chlorellaceae</taxon>
        <taxon>Auxenochlorella</taxon>
    </lineage>
</organism>
<dbReference type="RefSeq" id="XP_011400320.1">
    <property type="nucleotide sequence ID" value="XM_011402018.1"/>
</dbReference>
<evidence type="ECO:0000313" key="3">
    <source>
        <dbReference type="EMBL" id="KFM27353.1"/>
    </source>
</evidence>
<dbReference type="OrthoDB" id="37537at2759"/>
<dbReference type="AlphaFoldDB" id="A0A087SNP9"/>
<dbReference type="eggNOG" id="KOG1575">
    <property type="taxonomic scope" value="Eukaryota"/>
</dbReference>
<keyword evidence="4" id="KW-1185">Reference proteome</keyword>
<dbReference type="Pfam" id="PF00248">
    <property type="entry name" value="Aldo_ket_red"/>
    <property type="match status" value="1"/>
</dbReference>
<dbReference type="Gene3D" id="3.20.20.100">
    <property type="entry name" value="NADP-dependent oxidoreductase domain"/>
    <property type="match status" value="1"/>
</dbReference>
<dbReference type="InterPro" id="IPR018170">
    <property type="entry name" value="Aldo/ket_reductase_CS"/>
</dbReference>
<dbReference type="PANTHER" id="PTHR43625">
    <property type="entry name" value="AFLATOXIN B1 ALDEHYDE REDUCTASE"/>
    <property type="match status" value="1"/>
</dbReference>
<dbReference type="GeneID" id="23616014"/>
<dbReference type="InterPro" id="IPR036812">
    <property type="entry name" value="NAD(P)_OxRdtase_dom_sf"/>
</dbReference>
<dbReference type="InterPro" id="IPR050791">
    <property type="entry name" value="Aldo-Keto_reductase"/>
</dbReference>
<dbReference type="GO" id="GO:0005737">
    <property type="term" value="C:cytoplasm"/>
    <property type="evidence" value="ECO:0007669"/>
    <property type="project" value="TreeGrafter"/>
</dbReference>
<sequence length="505" mass="54484">MRAFQAPSPSRVQVSRVYLQRPSQTLRLVTVAAAPAEATHRAAPTEIIRANTMRAFLLKLASPEPLFDFLAPTGWDAQWVDGITRDICRMPEGDDVAKADAAIKFLTGLGLRNRDVENMASSCKPILRVPEPQLRAVVDYLTAQGLSDAALQNFLVRNPQLLTYVPEGDVLTKGRAKASVEVAPAGDGSVGARVHVWRDDARVSEIGIGAWSWGDSSGYWGYNKSYGQSDNLEAFKAAMEAGATFLDTAEVYGFGNSERFIREFSASTGLEPDVATKFGPLPWRQSAGSLVKACKGSLERLGSQRVTLYLQHWPGFFFNAFANDAYIQGLADVVDQGLAQAVGVSNFNADRARGTSLACNQVQYSLLYRAPETNGVLEACREAGSTLVAYSPLCQGFLTGKYNAENKPSGVRGRNFSAAQYEELVRLLDLMRAVGAEEGDHTPAQIAINWLLCKGVLPIPGAKNAAQVQAIVGATGWRLSDGAVAELDKVSARVKSASGAPFENW</sequence>
<evidence type="ECO:0000259" key="2">
    <source>
        <dbReference type="Pfam" id="PF00248"/>
    </source>
</evidence>
<protein>
    <submittedName>
        <fullName evidence="3">Putative oxidoreductase, chloroplastic</fullName>
    </submittedName>
</protein>
<evidence type="ECO:0000256" key="1">
    <source>
        <dbReference type="ARBA" id="ARBA00023002"/>
    </source>
</evidence>
<dbReference type="STRING" id="3075.A0A087SNP9"/>
<dbReference type="Proteomes" id="UP000028924">
    <property type="component" value="Unassembled WGS sequence"/>
</dbReference>
<dbReference type="KEGG" id="apro:F751_4623"/>
<dbReference type="InterPro" id="IPR038538">
    <property type="entry name" value="MTERF_sf"/>
</dbReference>
<gene>
    <name evidence="3" type="ORF">F751_4623</name>
</gene>
<dbReference type="InterPro" id="IPR023210">
    <property type="entry name" value="NADP_OxRdtase_dom"/>
</dbReference>
<evidence type="ECO:0000313" key="4">
    <source>
        <dbReference type="Proteomes" id="UP000028924"/>
    </source>
</evidence>
<proteinExistence type="predicted"/>
<dbReference type="EMBL" id="KL662144">
    <property type="protein sequence ID" value="KFM27353.1"/>
    <property type="molecule type" value="Genomic_DNA"/>
</dbReference>
<keyword evidence="1" id="KW-0560">Oxidoreductase</keyword>
<accession>A0A087SNP9</accession>
<dbReference type="PANTHER" id="PTHR43625:SF88">
    <property type="entry name" value="OS07G0143000 PROTEIN"/>
    <property type="match status" value="1"/>
</dbReference>
<dbReference type="InterPro" id="IPR020471">
    <property type="entry name" value="AKR"/>
</dbReference>
<dbReference type="SUPFAM" id="SSF51430">
    <property type="entry name" value="NAD(P)-linked oxidoreductase"/>
    <property type="match status" value="1"/>
</dbReference>
<name>A0A087SNP9_AUXPR</name>
<reference evidence="3 4" key="1">
    <citation type="journal article" date="2014" name="BMC Genomics">
        <title>Oil accumulation mechanisms of the oleaginous microalga Chlorella protothecoides revealed through its genome, transcriptomes, and proteomes.</title>
        <authorList>
            <person name="Gao C."/>
            <person name="Wang Y."/>
            <person name="Shen Y."/>
            <person name="Yan D."/>
            <person name="He X."/>
            <person name="Dai J."/>
            <person name="Wu Q."/>
        </authorList>
    </citation>
    <scope>NUCLEOTIDE SEQUENCE [LARGE SCALE GENOMIC DNA]</scope>
    <source>
        <strain evidence="3 4">0710</strain>
    </source>
</reference>
<dbReference type="CDD" id="cd19093">
    <property type="entry name" value="AKR_AtPLR-like"/>
    <property type="match status" value="1"/>
</dbReference>
<dbReference type="PRINTS" id="PR00069">
    <property type="entry name" value="ALDKETRDTASE"/>
</dbReference>
<dbReference type="Gene3D" id="1.25.70.10">
    <property type="entry name" value="Transcription termination factor 3, mitochondrial"/>
    <property type="match status" value="1"/>
</dbReference>
<dbReference type="PROSITE" id="PS00062">
    <property type="entry name" value="ALDOKETO_REDUCTASE_2"/>
    <property type="match status" value="1"/>
</dbReference>
<dbReference type="GO" id="GO:0016491">
    <property type="term" value="F:oxidoreductase activity"/>
    <property type="evidence" value="ECO:0007669"/>
    <property type="project" value="UniProtKB-KW"/>
</dbReference>